<evidence type="ECO:0000256" key="1">
    <source>
        <dbReference type="SAM" id="Phobius"/>
    </source>
</evidence>
<proteinExistence type="predicted"/>
<gene>
    <name evidence="2" type="ordered locus">TTE0599</name>
</gene>
<dbReference type="STRING" id="273068.TTE0599"/>
<accession>Q8RC48</accession>
<reference evidence="2 3" key="1">
    <citation type="journal article" date="2002" name="Genome Res.">
        <title>A complete sequence of the T. tengcongensis genome.</title>
        <authorList>
            <person name="Bao Q."/>
            <person name="Tian Y."/>
            <person name="Li W."/>
            <person name="Xu Z."/>
            <person name="Xuan Z."/>
            <person name="Hu S."/>
            <person name="Dong W."/>
            <person name="Yang J."/>
            <person name="Chen Y."/>
            <person name="Xue Y."/>
            <person name="Xu Y."/>
            <person name="Lai X."/>
            <person name="Huang L."/>
            <person name="Dong X."/>
            <person name="Ma Y."/>
            <person name="Ling L."/>
            <person name="Tan H."/>
            <person name="Chen R."/>
            <person name="Wang J."/>
            <person name="Yu J."/>
            <person name="Yang H."/>
        </authorList>
    </citation>
    <scope>NUCLEOTIDE SEQUENCE [LARGE SCALE GENOMIC DNA]</scope>
    <source>
        <strain evidence="3">DSM 15242 / JCM 11007 / NBRC 100824 / MB4</strain>
    </source>
</reference>
<dbReference type="Proteomes" id="UP000000555">
    <property type="component" value="Chromosome"/>
</dbReference>
<name>Q8RC48_CALS4</name>
<keyword evidence="1" id="KW-0472">Membrane</keyword>
<dbReference type="EMBL" id="AE008691">
    <property type="protein sequence ID" value="AAM23869.1"/>
    <property type="molecule type" value="Genomic_DNA"/>
</dbReference>
<keyword evidence="1" id="KW-1133">Transmembrane helix</keyword>
<dbReference type="OrthoDB" id="1730242at2"/>
<keyword evidence="3" id="KW-1185">Reference proteome</keyword>
<keyword evidence="1" id="KW-0812">Transmembrane</keyword>
<dbReference type="KEGG" id="tte:TTE0599"/>
<protein>
    <submittedName>
        <fullName evidence="2">Uncharacterized protein</fullName>
    </submittedName>
</protein>
<dbReference type="AlphaFoldDB" id="Q8RC48"/>
<sequence>MFSIPSSQIKIFYLLLGVVWFSTGIYYMFRESFYNGLRIVIFGAVFMLAIFAVQSYVIKMIQVYDTNLKKQKKDVVGFERRC</sequence>
<evidence type="ECO:0000313" key="3">
    <source>
        <dbReference type="Proteomes" id="UP000000555"/>
    </source>
</evidence>
<organism evidence="2 3">
    <name type="scientific">Caldanaerobacter subterraneus subsp. tengcongensis (strain DSM 15242 / JCM 11007 / NBRC 100824 / MB4)</name>
    <name type="common">Thermoanaerobacter tengcongensis</name>
    <dbReference type="NCBI Taxonomy" id="273068"/>
    <lineage>
        <taxon>Bacteria</taxon>
        <taxon>Bacillati</taxon>
        <taxon>Bacillota</taxon>
        <taxon>Clostridia</taxon>
        <taxon>Thermoanaerobacterales</taxon>
        <taxon>Thermoanaerobacteraceae</taxon>
        <taxon>Caldanaerobacter</taxon>
    </lineage>
</organism>
<dbReference type="eggNOG" id="ENOG50331HD">
    <property type="taxonomic scope" value="Bacteria"/>
</dbReference>
<dbReference type="HOGENOM" id="CLU_191604_0_0_9"/>
<feature type="transmembrane region" description="Helical" evidence="1">
    <location>
        <begin position="12"/>
        <end position="29"/>
    </location>
</feature>
<feature type="transmembrane region" description="Helical" evidence="1">
    <location>
        <begin position="35"/>
        <end position="58"/>
    </location>
</feature>
<dbReference type="RefSeq" id="WP_011025014.1">
    <property type="nucleotide sequence ID" value="NC_003869.1"/>
</dbReference>
<evidence type="ECO:0000313" key="2">
    <source>
        <dbReference type="EMBL" id="AAM23869.1"/>
    </source>
</evidence>